<evidence type="ECO:0000313" key="2">
    <source>
        <dbReference type="EMBL" id="REI42642.1"/>
    </source>
</evidence>
<dbReference type="RefSeq" id="WP_114641266.1">
    <property type="nucleotide sequence ID" value="NZ_JAACIO010000003.1"/>
</dbReference>
<dbReference type="Gene3D" id="3.90.950.10">
    <property type="match status" value="1"/>
</dbReference>
<evidence type="ECO:0008006" key="4">
    <source>
        <dbReference type="Google" id="ProtNLM"/>
    </source>
</evidence>
<accession>A0ABX9KJL4</accession>
<keyword evidence="3" id="KW-1185">Reference proteome</keyword>
<comment type="caution">
    <text evidence="2">The sequence shown here is derived from an EMBL/GenBank/DDBJ whole genome shotgun (WGS) entry which is preliminary data.</text>
</comment>
<gene>
    <name evidence="2" type="ORF">DYH56_02425</name>
</gene>
<dbReference type="SUPFAM" id="SSF52972">
    <property type="entry name" value="ITPase-like"/>
    <property type="match status" value="1"/>
</dbReference>
<proteinExistence type="predicted"/>
<organism evidence="2 3">
    <name type="scientific">Psychrilyobacter piezotolerans</name>
    <dbReference type="NCBI Taxonomy" id="2293438"/>
    <lineage>
        <taxon>Bacteria</taxon>
        <taxon>Fusobacteriati</taxon>
        <taxon>Fusobacteriota</taxon>
        <taxon>Fusobacteriia</taxon>
        <taxon>Fusobacteriales</taxon>
        <taxon>Fusobacteriaceae</taxon>
        <taxon>Psychrilyobacter</taxon>
    </lineage>
</organism>
<dbReference type="InterPro" id="IPR029001">
    <property type="entry name" value="ITPase-like_fam"/>
</dbReference>
<dbReference type="Pfam" id="PF01725">
    <property type="entry name" value="Ham1p_like"/>
    <property type="match status" value="1"/>
</dbReference>
<dbReference type="InterPro" id="IPR002637">
    <property type="entry name" value="RdgB/HAM1"/>
</dbReference>
<evidence type="ECO:0000313" key="3">
    <source>
        <dbReference type="Proteomes" id="UP000263486"/>
    </source>
</evidence>
<protein>
    <recommendedName>
        <fullName evidence="4">Non-canonical purine NTP pyrophosphatase</fullName>
    </recommendedName>
</protein>
<dbReference type="EMBL" id="QUAJ01000003">
    <property type="protein sequence ID" value="REI42642.1"/>
    <property type="molecule type" value="Genomic_DNA"/>
</dbReference>
<dbReference type="Proteomes" id="UP000263486">
    <property type="component" value="Unassembled WGS sequence"/>
</dbReference>
<sequence length="205" mass="23784">MKQILYGTRNDAKVKQMKEALNGMDIEIIGLNDIKKKIPEVIEDGKTPLENAKKKAEAYFQEFKIPVFSCDTGLYFEGIKDIDQPGVYVKRVKGRELSDDEMIEYYSKIAKKNGGEIISCYENAICLKIDENTSFEYQGPEISVNKFIISEKPYDKKIKGFPLDSLSKNIMTNKYYLEEKKPDEQENRMKEGVRNFFKESFKHTI</sequence>
<keyword evidence="1" id="KW-0378">Hydrolase</keyword>
<evidence type="ECO:0000256" key="1">
    <source>
        <dbReference type="ARBA" id="ARBA00022801"/>
    </source>
</evidence>
<name>A0ABX9KJL4_9FUSO</name>
<reference evidence="2 3" key="1">
    <citation type="submission" date="2018-08" db="EMBL/GenBank/DDBJ databases">
        <title>Draft genome sequence of Psychrilyobacter sp. strain SD5 isolated from Black Sea water.</title>
        <authorList>
            <person name="Yadav S."/>
            <person name="Villanueva L."/>
            <person name="Damste J.S.S."/>
        </authorList>
    </citation>
    <scope>NUCLEOTIDE SEQUENCE [LARGE SCALE GENOMIC DNA]</scope>
    <source>
        <strain evidence="2 3">SD5</strain>
    </source>
</reference>